<evidence type="ECO:0000313" key="2">
    <source>
        <dbReference type="EMBL" id="KAH3886471.1"/>
    </source>
</evidence>
<name>A0A9D4RZA2_DREPO</name>
<feature type="region of interest" description="Disordered" evidence="1">
    <location>
        <begin position="72"/>
        <end position="93"/>
    </location>
</feature>
<feature type="compositionally biased region" description="Polar residues" evidence="1">
    <location>
        <begin position="74"/>
        <end position="86"/>
    </location>
</feature>
<accession>A0A9D4RZA2</accession>
<protein>
    <submittedName>
        <fullName evidence="2">Uncharacterized protein</fullName>
    </submittedName>
</protein>
<sequence>MSAPQRPALPMAKGRHSCPEQITSIRGYSRPGSSNSGSRSGSAASDLDLPSYNSVNNSMRLISSSSEVFIRRGSNGSLPSDDSSAMATRERAASDAIVHTSTVHIVQEAGSGAGNERILRQVNKGREETEHSSGNTVTHKLYPDIKMDENTVSDLNYFFLFFL</sequence>
<gene>
    <name evidence="2" type="ORF">DPMN_010481</name>
</gene>
<evidence type="ECO:0000313" key="3">
    <source>
        <dbReference type="Proteomes" id="UP000828390"/>
    </source>
</evidence>
<dbReference type="EMBL" id="JAIWYP010000001">
    <property type="protein sequence ID" value="KAH3886471.1"/>
    <property type="molecule type" value="Genomic_DNA"/>
</dbReference>
<feature type="region of interest" description="Disordered" evidence="1">
    <location>
        <begin position="1"/>
        <end position="47"/>
    </location>
</feature>
<keyword evidence="3" id="KW-1185">Reference proteome</keyword>
<reference evidence="2" key="1">
    <citation type="journal article" date="2019" name="bioRxiv">
        <title>The Genome of the Zebra Mussel, Dreissena polymorpha: A Resource for Invasive Species Research.</title>
        <authorList>
            <person name="McCartney M.A."/>
            <person name="Auch B."/>
            <person name="Kono T."/>
            <person name="Mallez S."/>
            <person name="Zhang Y."/>
            <person name="Obille A."/>
            <person name="Becker A."/>
            <person name="Abrahante J.E."/>
            <person name="Garbe J."/>
            <person name="Badalamenti J.P."/>
            <person name="Herman A."/>
            <person name="Mangelson H."/>
            <person name="Liachko I."/>
            <person name="Sullivan S."/>
            <person name="Sone E.D."/>
            <person name="Koren S."/>
            <person name="Silverstein K.A.T."/>
            <person name="Beckman K.B."/>
            <person name="Gohl D.M."/>
        </authorList>
    </citation>
    <scope>NUCLEOTIDE SEQUENCE</scope>
    <source>
        <strain evidence="2">Duluth1</strain>
        <tissue evidence="2">Whole animal</tissue>
    </source>
</reference>
<dbReference type="AlphaFoldDB" id="A0A9D4RZA2"/>
<feature type="compositionally biased region" description="Low complexity" evidence="1">
    <location>
        <begin position="26"/>
        <end position="45"/>
    </location>
</feature>
<comment type="caution">
    <text evidence="2">The sequence shown here is derived from an EMBL/GenBank/DDBJ whole genome shotgun (WGS) entry which is preliminary data.</text>
</comment>
<proteinExistence type="predicted"/>
<reference evidence="2" key="2">
    <citation type="submission" date="2020-11" db="EMBL/GenBank/DDBJ databases">
        <authorList>
            <person name="McCartney M.A."/>
            <person name="Auch B."/>
            <person name="Kono T."/>
            <person name="Mallez S."/>
            <person name="Becker A."/>
            <person name="Gohl D.M."/>
            <person name="Silverstein K.A.T."/>
            <person name="Koren S."/>
            <person name="Bechman K.B."/>
            <person name="Herman A."/>
            <person name="Abrahante J.E."/>
            <person name="Garbe J."/>
        </authorList>
    </citation>
    <scope>NUCLEOTIDE SEQUENCE</scope>
    <source>
        <strain evidence="2">Duluth1</strain>
        <tissue evidence="2">Whole animal</tissue>
    </source>
</reference>
<organism evidence="2 3">
    <name type="scientific">Dreissena polymorpha</name>
    <name type="common">Zebra mussel</name>
    <name type="synonym">Mytilus polymorpha</name>
    <dbReference type="NCBI Taxonomy" id="45954"/>
    <lineage>
        <taxon>Eukaryota</taxon>
        <taxon>Metazoa</taxon>
        <taxon>Spiralia</taxon>
        <taxon>Lophotrochozoa</taxon>
        <taxon>Mollusca</taxon>
        <taxon>Bivalvia</taxon>
        <taxon>Autobranchia</taxon>
        <taxon>Heteroconchia</taxon>
        <taxon>Euheterodonta</taxon>
        <taxon>Imparidentia</taxon>
        <taxon>Neoheterodontei</taxon>
        <taxon>Myida</taxon>
        <taxon>Dreissenoidea</taxon>
        <taxon>Dreissenidae</taxon>
        <taxon>Dreissena</taxon>
    </lineage>
</organism>
<dbReference type="Proteomes" id="UP000828390">
    <property type="component" value="Unassembled WGS sequence"/>
</dbReference>
<evidence type="ECO:0000256" key="1">
    <source>
        <dbReference type="SAM" id="MobiDB-lite"/>
    </source>
</evidence>